<sequence length="80" mass="9245">MLRRRRGRYVARTRDRKGKRIWLGTFDTAEEATRRYDSETRRLRGPSAITNFPAMSDDRVPLPAPSLHAVDEHSFAADES</sequence>
<evidence type="ECO:0000256" key="2">
    <source>
        <dbReference type="ARBA" id="ARBA00023015"/>
    </source>
</evidence>
<reference evidence="7" key="3">
    <citation type="submission" date="2021-05" db="UniProtKB">
        <authorList>
            <consortium name="EnsemblPlants"/>
        </authorList>
    </citation>
    <scope>IDENTIFICATION</scope>
    <source>
        <strain evidence="7">cv. B73</strain>
    </source>
</reference>
<dbReference type="GO" id="GO:0005634">
    <property type="term" value="C:nucleus"/>
    <property type="evidence" value="ECO:0007669"/>
    <property type="project" value="UniProtKB-SubCell"/>
</dbReference>
<dbReference type="InterPro" id="IPR036955">
    <property type="entry name" value="AP2/ERF_dom_sf"/>
</dbReference>
<dbReference type="AlphaFoldDB" id="A0A804LFD4"/>
<evidence type="ECO:0000256" key="5">
    <source>
        <dbReference type="ARBA" id="ARBA00023242"/>
    </source>
</evidence>
<name>A0A804LFD4_MAIZE</name>
<evidence type="ECO:0000259" key="6">
    <source>
        <dbReference type="PROSITE" id="PS51032"/>
    </source>
</evidence>
<dbReference type="PROSITE" id="PS51032">
    <property type="entry name" value="AP2_ERF"/>
    <property type="match status" value="1"/>
</dbReference>
<evidence type="ECO:0000256" key="4">
    <source>
        <dbReference type="ARBA" id="ARBA00023163"/>
    </source>
</evidence>
<reference evidence="7" key="2">
    <citation type="submission" date="2019-07" db="EMBL/GenBank/DDBJ databases">
        <authorList>
            <person name="Seetharam A."/>
            <person name="Woodhouse M."/>
            <person name="Cannon E."/>
        </authorList>
    </citation>
    <scope>NUCLEOTIDE SEQUENCE [LARGE SCALE GENOMIC DNA]</scope>
    <source>
        <strain evidence="7">cv. B73</strain>
    </source>
</reference>
<accession>A0A804LFD4</accession>
<dbReference type="GO" id="GO:0003700">
    <property type="term" value="F:DNA-binding transcription factor activity"/>
    <property type="evidence" value="ECO:0007669"/>
    <property type="project" value="InterPro"/>
</dbReference>
<comment type="subcellular location">
    <subcellularLocation>
        <location evidence="1">Nucleus</location>
    </subcellularLocation>
</comment>
<dbReference type="PANTHER" id="PTHR31677:SF75">
    <property type="entry name" value="ETHYLENE-RESPONSIVE TRANSCRIPTION FACTOR ERF084"/>
    <property type="match status" value="1"/>
</dbReference>
<dbReference type="InterPro" id="IPR016177">
    <property type="entry name" value="DNA-bd_dom_sf"/>
</dbReference>
<dbReference type="InParanoid" id="A0A804LFD4"/>
<dbReference type="Proteomes" id="UP000007305">
    <property type="component" value="Chromosome 1"/>
</dbReference>
<organism evidence="7 8">
    <name type="scientific">Zea mays</name>
    <name type="common">Maize</name>
    <dbReference type="NCBI Taxonomy" id="4577"/>
    <lineage>
        <taxon>Eukaryota</taxon>
        <taxon>Viridiplantae</taxon>
        <taxon>Streptophyta</taxon>
        <taxon>Embryophyta</taxon>
        <taxon>Tracheophyta</taxon>
        <taxon>Spermatophyta</taxon>
        <taxon>Magnoliopsida</taxon>
        <taxon>Liliopsida</taxon>
        <taxon>Poales</taxon>
        <taxon>Poaceae</taxon>
        <taxon>PACMAD clade</taxon>
        <taxon>Panicoideae</taxon>
        <taxon>Andropogonodae</taxon>
        <taxon>Andropogoneae</taxon>
        <taxon>Tripsacinae</taxon>
        <taxon>Zea</taxon>
    </lineage>
</organism>
<dbReference type="PANTHER" id="PTHR31677">
    <property type="entry name" value="AP2 DOMAIN CLASS TRANSCRIPTION FACTOR"/>
    <property type="match status" value="1"/>
</dbReference>
<dbReference type="Gene3D" id="3.30.730.10">
    <property type="entry name" value="AP2/ERF domain"/>
    <property type="match status" value="1"/>
</dbReference>
<keyword evidence="5" id="KW-0539">Nucleus</keyword>
<evidence type="ECO:0000313" key="7">
    <source>
        <dbReference type="EnsemblPlants" id="Zm00001eb007360_P001"/>
    </source>
</evidence>
<protein>
    <recommendedName>
        <fullName evidence="6">AP2/ERF domain-containing protein</fullName>
    </recommendedName>
</protein>
<evidence type="ECO:0000256" key="1">
    <source>
        <dbReference type="ARBA" id="ARBA00004123"/>
    </source>
</evidence>
<keyword evidence="8" id="KW-1185">Reference proteome</keyword>
<dbReference type="Pfam" id="PF00847">
    <property type="entry name" value="AP2"/>
    <property type="match status" value="1"/>
</dbReference>
<keyword evidence="4" id="KW-0804">Transcription</keyword>
<dbReference type="EnsemblPlants" id="Zm00001eb007360_T001">
    <property type="protein sequence ID" value="Zm00001eb007360_P001"/>
    <property type="gene ID" value="Zm00001eb007360"/>
</dbReference>
<evidence type="ECO:0000313" key="8">
    <source>
        <dbReference type="Proteomes" id="UP000007305"/>
    </source>
</evidence>
<dbReference type="SUPFAM" id="SSF54171">
    <property type="entry name" value="DNA-binding domain"/>
    <property type="match status" value="1"/>
</dbReference>
<keyword evidence="2" id="KW-0805">Transcription regulation</keyword>
<feature type="domain" description="AP2/ERF" evidence="6">
    <location>
        <begin position="1"/>
        <end position="53"/>
    </location>
</feature>
<dbReference type="InterPro" id="IPR001471">
    <property type="entry name" value="AP2/ERF_dom"/>
</dbReference>
<dbReference type="GO" id="GO:0003677">
    <property type="term" value="F:DNA binding"/>
    <property type="evidence" value="ECO:0007669"/>
    <property type="project" value="UniProtKB-KW"/>
</dbReference>
<dbReference type="CDD" id="cd00018">
    <property type="entry name" value="AP2"/>
    <property type="match status" value="1"/>
</dbReference>
<evidence type="ECO:0000256" key="3">
    <source>
        <dbReference type="ARBA" id="ARBA00023125"/>
    </source>
</evidence>
<keyword evidence="3" id="KW-0238">DNA-binding</keyword>
<dbReference type="SMART" id="SM00380">
    <property type="entry name" value="AP2"/>
    <property type="match status" value="1"/>
</dbReference>
<proteinExistence type="predicted"/>
<reference evidence="8" key="1">
    <citation type="submission" date="2015-12" db="EMBL/GenBank/DDBJ databases">
        <title>Update maize B73 reference genome by single molecule sequencing technologies.</title>
        <authorList>
            <consortium name="Maize Genome Sequencing Project"/>
            <person name="Ware D."/>
        </authorList>
    </citation>
    <scope>NUCLEOTIDE SEQUENCE [LARGE SCALE GENOMIC DNA]</scope>
    <source>
        <strain evidence="8">cv. B73</strain>
    </source>
</reference>
<dbReference type="Gramene" id="Zm00001eb007360_T001">
    <property type="protein sequence ID" value="Zm00001eb007360_P001"/>
    <property type="gene ID" value="Zm00001eb007360"/>
</dbReference>